<dbReference type="EMBL" id="JBBPBN010002435">
    <property type="protein sequence ID" value="KAK8476078.1"/>
    <property type="molecule type" value="Genomic_DNA"/>
</dbReference>
<reference evidence="2 3" key="1">
    <citation type="journal article" date="2024" name="G3 (Bethesda)">
        <title>Genome assembly of Hibiscus sabdariffa L. provides insights into metabolisms of medicinal natural products.</title>
        <authorList>
            <person name="Kim T."/>
        </authorList>
    </citation>
    <scope>NUCLEOTIDE SEQUENCE [LARGE SCALE GENOMIC DNA]</scope>
    <source>
        <strain evidence="2">TK-2024</strain>
        <tissue evidence="2">Old leaves</tissue>
    </source>
</reference>
<proteinExistence type="predicted"/>
<protein>
    <submittedName>
        <fullName evidence="2">Uncharacterized protein</fullName>
    </submittedName>
</protein>
<sequence length="102" mass="11746">MTNSEVEKLTFLKLHEFSRLHANPHEPSKQLQEKPDTKMDRNMKSLRGFRQFLQEKTLYKTLLNSQKESGDCPTLSASLRLETQLLCSRSPTESHGVPTAHH</sequence>
<evidence type="ECO:0000313" key="2">
    <source>
        <dbReference type="EMBL" id="KAK8476078.1"/>
    </source>
</evidence>
<accession>A0ABR1Z8P9</accession>
<gene>
    <name evidence="2" type="ORF">V6N11_000581</name>
</gene>
<feature type="region of interest" description="Disordered" evidence="1">
    <location>
        <begin position="20"/>
        <end position="43"/>
    </location>
</feature>
<dbReference type="Proteomes" id="UP001396334">
    <property type="component" value="Unassembled WGS sequence"/>
</dbReference>
<keyword evidence="3" id="KW-1185">Reference proteome</keyword>
<evidence type="ECO:0000313" key="3">
    <source>
        <dbReference type="Proteomes" id="UP001396334"/>
    </source>
</evidence>
<evidence type="ECO:0000256" key="1">
    <source>
        <dbReference type="SAM" id="MobiDB-lite"/>
    </source>
</evidence>
<comment type="caution">
    <text evidence="2">The sequence shown here is derived from an EMBL/GenBank/DDBJ whole genome shotgun (WGS) entry which is preliminary data.</text>
</comment>
<name>A0ABR1Z8P9_9ROSI</name>
<organism evidence="2 3">
    <name type="scientific">Hibiscus sabdariffa</name>
    <name type="common">roselle</name>
    <dbReference type="NCBI Taxonomy" id="183260"/>
    <lineage>
        <taxon>Eukaryota</taxon>
        <taxon>Viridiplantae</taxon>
        <taxon>Streptophyta</taxon>
        <taxon>Embryophyta</taxon>
        <taxon>Tracheophyta</taxon>
        <taxon>Spermatophyta</taxon>
        <taxon>Magnoliopsida</taxon>
        <taxon>eudicotyledons</taxon>
        <taxon>Gunneridae</taxon>
        <taxon>Pentapetalae</taxon>
        <taxon>rosids</taxon>
        <taxon>malvids</taxon>
        <taxon>Malvales</taxon>
        <taxon>Malvaceae</taxon>
        <taxon>Malvoideae</taxon>
        <taxon>Hibiscus</taxon>
    </lineage>
</organism>